<dbReference type="Proteomes" id="UP000044602">
    <property type="component" value="Unassembled WGS sequence"/>
</dbReference>
<evidence type="ECO:0000256" key="6">
    <source>
        <dbReference type="ARBA" id="ARBA00022801"/>
    </source>
</evidence>
<feature type="transmembrane region" description="Helical" evidence="12">
    <location>
        <begin position="77"/>
        <end position="94"/>
    </location>
</feature>
<feature type="transmembrane region" description="Helical" evidence="12">
    <location>
        <begin position="42"/>
        <end position="65"/>
    </location>
</feature>
<keyword evidence="6" id="KW-0378">Hydrolase</keyword>
<keyword evidence="5 12" id="KW-0812">Transmembrane</keyword>
<evidence type="ECO:0000313" key="14">
    <source>
        <dbReference type="EMBL" id="CRK17214.1"/>
    </source>
</evidence>
<proteinExistence type="inferred from homology"/>
<comment type="similarity">
    <text evidence="2">Belongs to the ferroportin (FP) (TC 2.A.100) family. SLC40A subfamily.</text>
</comment>
<dbReference type="CDD" id="cd17480">
    <property type="entry name" value="MFS_SLC40A1_like"/>
    <property type="match status" value="1"/>
</dbReference>
<feature type="transmembrane region" description="Helical" evidence="12">
    <location>
        <begin position="457"/>
        <end position="476"/>
    </location>
</feature>
<dbReference type="GO" id="GO:0000025">
    <property type="term" value="P:maltose catabolic process"/>
    <property type="evidence" value="ECO:0007669"/>
    <property type="project" value="TreeGrafter"/>
</dbReference>
<evidence type="ECO:0000256" key="11">
    <source>
        <dbReference type="SAM" id="MobiDB-lite"/>
    </source>
</evidence>
<dbReference type="CDD" id="cd11333">
    <property type="entry name" value="AmyAc_SI_OligoGlu_DGase"/>
    <property type="match status" value="1"/>
</dbReference>
<feature type="compositionally biased region" description="Basic and acidic residues" evidence="11">
    <location>
        <begin position="15"/>
        <end position="30"/>
    </location>
</feature>
<dbReference type="PANTHER" id="PTHR10357:SF232">
    <property type="entry name" value="GLYCOSYL HYDROLASE FAMILY 13 CATALYTIC DOMAIN-CONTAINING PROTEIN"/>
    <property type="match status" value="1"/>
</dbReference>
<dbReference type="SUPFAM" id="SSF51445">
    <property type="entry name" value="(Trans)glycosidases"/>
    <property type="match status" value="1"/>
</dbReference>
<feature type="region of interest" description="Disordered" evidence="11">
    <location>
        <begin position="737"/>
        <end position="804"/>
    </location>
</feature>
<protein>
    <recommendedName>
        <fullName evidence="13">Glycosyl hydrolase family 13 catalytic domain-containing protein</fullName>
    </recommendedName>
</protein>
<evidence type="ECO:0000256" key="8">
    <source>
        <dbReference type="ARBA" id="ARBA00023136"/>
    </source>
</evidence>
<dbReference type="InterPro" id="IPR006047">
    <property type="entry name" value="GH13_cat_dom"/>
</dbReference>
<dbReference type="InterPro" id="IPR036259">
    <property type="entry name" value="MFS_trans_sf"/>
</dbReference>
<evidence type="ECO:0000256" key="10">
    <source>
        <dbReference type="ARBA" id="ARBA00026248"/>
    </source>
</evidence>
<dbReference type="InterPro" id="IPR000795">
    <property type="entry name" value="T_Tr_GTP-bd_dom"/>
</dbReference>
<dbReference type="Gene3D" id="2.60.40.1180">
    <property type="entry name" value="Golgi alpha-mannosidase II"/>
    <property type="match status" value="1"/>
</dbReference>
<dbReference type="GO" id="GO:0033934">
    <property type="term" value="F:glucan 1,4-alpha-maltotriohydrolase activity"/>
    <property type="evidence" value="ECO:0007669"/>
    <property type="project" value="TreeGrafter"/>
</dbReference>
<feature type="transmembrane region" description="Helical" evidence="12">
    <location>
        <begin position="315"/>
        <end position="344"/>
    </location>
</feature>
<feature type="transmembrane region" description="Helical" evidence="12">
    <location>
        <begin position="139"/>
        <end position="155"/>
    </location>
</feature>
<evidence type="ECO:0000256" key="5">
    <source>
        <dbReference type="ARBA" id="ARBA00022692"/>
    </source>
</evidence>
<dbReference type="Gene3D" id="3.90.400.10">
    <property type="entry name" value="Oligo-1,6-glucosidase, Domain 2"/>
    <property type="match status" value="1"/>
</dbReference>
<dbReference type="Gene3D" id="3.20.20.80">
    <property type="entry name" value="Glycosidases"/>
    <property type="match status" value="1"/>
</dbReference>
<keyword evidence="4" id="KW-0813">Transport</keyword>
<dbReference type="GO" id="GO:0005987">
    <property type="term" value="P:sucrose catabolic process"/>
    <property type="evidence" value="ECO:0007669"/>
    <property type="project" value="TreeGrafter"/>
</dbReference>
<dbReference type="GO" id="GO:0004556">
    <property type="term" value="F:alpha-amylase activity"/>
    <property type="evidence" value="ECO:0007669"/>
    <property type="project" value="TreeGrafter"/>
</dbReference>
<evidence type="ECO:0000256" key="2">
    <source>
        <dbReference type="ARBA" id="ARBA00006279"/>
    </source>
</evidence>
<evidence type="ECO:0000256" key="1">
    <source>
        <dbReference type="ARBA" id="ARBA00004141"/>
    </source>
</evidence>
<evidence type="ECO:0000256" key="9">
    <source>
        <dbReference type="ARBA" id="ARBA00023295"/>
    </source>
</evidence>
<keyword evidence="8 12" id="KW-0472">Membrane</keyword>
<dbReference type="SUPFAM" id="SSF52540">
    <property type="entry name" value="P-loop containing nucleoside triphosphate hydrolases"/>
    <property type="match status" value="1"/>
</dbReference>
<evidence type="ECO:0000256" key="3">
    <source>
        <dbReference type="ARBA" id="ARBA00008061"/>
    </source>
</evidence>
<feature type="compositionally biased region" description="Polar residues" evidence="11">
    <location>
        <begin position="511"/>
        <end position="525"/>
    </location>
</feature>
<dbReference type="STRING" id="100787.A0A0G4L5E7"/>
<evidence type="ECO:0000256" key="7">
    <source>
        <dbReference type="ARBA" id="ARBA00022989"/>
    </source>
</evidence>
<dbReference type="PANTHER" id="PTHR10357">
    <property type="entry name" value="ALPHA-AMYLASE FAMILY MEMBER"/>
    <property type="match status" value="1"/>
</dbReference>
<dbReference type="Pfam" id="PF06963">
    <property type="entry name" value="FPN1"/>
    <property type="match status" value="1"/>
</dbReference>
<dbReference type="Gene3D" id="3.40.50.300">
    <property type="entry name" value="P-loop containing nucleotide triphosphate hydrolases"/>
    <property type="match status" value="1"/>
</dbReference>
<dbReference type="SUPFAM" id="SSF103473">
    <property type="entry name" value="MFS general substrate transporter"/>
    <property type="match status" value="1"/>
</dbReference>
<keyword evidence="10" id="KW-0462">Maltose metabolism</keyword>
<dbReference type="InterPro" id="IPR027417">
    <property type="entry name" value="P-loop_NTPase"/>
</dbReference>
<dbReference type="SMART" id="SM00642">
    <property type="entry name" value="Aamy"/>
    <property type="match status" value="1"/>
</dbReference>
<evidence type="ECO:0000313" key="15">
    <source>
        <dbReference type="Proteomes" id="UP000044602"/>
    </source>
</evidence>
<feature type="compositionally biased region" description="Polar residues" evidence="11">
    <location>
        <begin position="768"/>
        <end position="781"/>
    </location>
</feature>
<feature type="transmembrane region" description="Helical" evidence="12">
    <location>
        <begin position="189"/>
        <end position="207"/>
    </location>
</feature>
<dbReference type="InterPro" id="IPR013780">
    <property type="entry name" value="Glyco_hydro_b"/>
</dbReference>
<feature type="region of interest" description="Disordered" evidence="11">
    <location>
        <begin position="502"/>
        <end position="528"/>
    </location>
</feature>
<feature type="transmembrane region" description="Helical" evidence="12">
    <location>
        <begin position="356"/>
        <end position="378"/>
    </location>
</feature>
<dbReference type="Pfam" id="PF00009">
    <property type="entry name" value="GTP_EFTU"/>
    <property type="match status" value="1"/>
</dbReference>
<evidence type="ECO:0000256" key="12">
    <source>
        <dbReference type="SAM" id="Phobius"/>
    </source>
</evidence>
<feature type="compositionally biased region" description="Low complexity" evidence="11">
    <location>
        <begin position="782"/>
        <end position="802"/>
    </location>
</feature>
<name>A0A0G4L5E7_VERLO</name>
<dbReference type="InterPro" id="IPR045857">
    <property type="entry name" value="O16G_dom_2"/>
</dbReference>
<dbReference type="SUPFAM" id="SSF51011">
    <property type="entry name" value="Glycosyl hydrolase domain"/>
    <property type="match status" value="1"/>
</dbReference>
<dbReference type="GO" id="GO:0005525">
    <property type="term" value="F:GTP binding"/>
    <property type="evidence" value="ECO:0007669"/>
    <property type="project" value="InterPro"/>
</dbReference>
<feature type="transmembrane region" description="Helical" evidence="12">
    <location>
        <begin position="291"/>
        <end position="309"/>
    </location>
</feature>
<evidence type="ECO:0000259" key="13">
    <source>
        <dbReference type="SMART" id="SM00642"/>
    </source>
</evidence>
<keyword evidence="15" id="KW-1185">Reference proteome</keyword>
<organism evidence="14 15">
    <name type="scientific">Verticillium longisporum</name>
    <name type="common">Verticillium dahliae var. longisporum</name>
    <dbReference type="NCBI Taxonomy" id="100787"/>
    <lineage>
        <taxon>Eukaryota</taxon>
        <taxon>Fungi</taxon>
        <taxon>Dikarya</taxon>
        <taxon>Ascomycota</taxon>
        <taxon>Pezizomycotina</taxon>
        <taxon>Sordariomycetes</taxon>
        <taxon>Hypocreomycetidae</taxon>
        <taxon>Glomerellales</taxon>
        <taxon>Plectosphaerellaceae</taxon>
        <taxon>Verticillium</taxon>
    </lineage>
</organism>
<dbReference type="GO" id="GO:0005381">
    <property type="term" value="F:iron ion transmembrane transporter activity"/>
    <property type="evidence" value="ECO:0007669"/>
    <property type="project" value="InterPro"/>
</dbReference>
<feature type="transmembrane region" description="Helical" evidence="12">
    <location>
        <begin position="115"/>
        <end position="133"/>
    </location>
</feature>
<dbReference type="GO" id="GO:0004575">
    <property type="term" value="F:sucrose alpha-glucosidase activity"/>
    <property type="evidence" value="ECO:0007669"/>
    <property type="project" value="TreeGrafter"/>
</dbReference>
<feature type="compositionally biased region" description="Basic and acidic residues" evidence="11">
    <location>
        <begin position="1117"/>
        <end position="1128"/>
    </location>
</feature>
<sequence length="1962" mass="215180">MAAIGNPDEERLGEHAPLLDHERADDDRTPTRKGHEKTARRLYLSHFLSTWNSRVFEFGAVIYLATIFPDTLMPMSVYAFIRGLSAIVFAPAIGQFIDTGNRLRVVRISIVFQRIAVAISCAAFYVLVLGLPLGRAGEAGVLVILSLFACVEKICSIMNMVAVEKDWVVVVADGDQDGMMRMNSQMRRIDLFCKLLGPLFIAMIEGVSVQLALIVNLAMNIASVVAEYYAIARVYNDVPALQEPKQASGEESTIAESSGDSQTRLGSLLGYLRRMAKQSFADFRLYFRHRAFLPSIAGAFLYLTVLNFAGQMITYLLYTGLTATVISLVRTLGVAFEVLATWVAPWLMGRIGPVRAGLWMSIAQVTMLVAGFAVFWVFEAERPLLSTAGLVGGTILSRLGLRGFDMCSQIIVQEDVEPESRGVFSTVEAAWQNAFELLSYMATIYFFRPEQFRWPSLISVAAVASASATYTVFVYIRRAATMASGSIFTFDADPQRVSSPWLGPDDAAARKSSTPALQQASSNDQPLEPVMLSDYGVTKLEAEPQEGPTEYKLHLLLRPRRRYKSMSTVPDSKRAAVAVKTEPRGLSATSTESRQIRLQQLTTQLLWRLQQSSPYHVLKPKDLVVPRLPDDAVDLRQALQVQRPVLGLEESRGALYEIGVSDDGTLVGLTQDEMDESIVTLRVMAATLGCRVDLLREVIVGECEWPETAELVGNGASVPPQTLRHGTLRVAEAFVTPDFGSRNGDPGSRNGLSKQDATAESGIDKSESPSTSRSMTDQLRVTLTGPTTSGKSTLLGTLSTSTMDNGRGRSRLSLFKHRHEVVSGMTSSVAQELLGYKDDTIVNYSKAHVESWLDIHFESENGRLVFVSDSAGHPRFRRTILRGLVGWAPQWTVLCLAADDLETNSAKDGISSSAQDVLGSDGANVDLAKAHLELCLKLKTPLVVAITKLDLATKTSIQRVLGKVLTLIKEAGRIPKILQPAQNEPPSPSAISASDSAKVKGALGDLAQGGDLLKLVPIVLTSAVSGAGIGLMHALLKELPLPRVPTAHDFVGEALNPEQPSSVFHIDDTFSRPADFASITDNGSQSDLGIVVSGYLRFGHLSVGDTIVAGPFPSGDDDLKGRTPEERPSPGGGYGLSISHPSSAELARVAIRNAVAASTIKGEWHNARIVSIRNLRLGVRTLAAGQVGTIGILLDVPPPPAGSSEGSLEAPRIRKGMVLAVPPQHMLKTGMSLQAASGLTAMFHDPNAASLMIGTLVNVYCGTVRAAARVLGLSMLRARDGLHKAVSATDEVEEIFTVDQDEDAMRPTGVEVVLELLTSREWIELGSQVVILEGGRNDRSGLEGYVGNIISSPVDFFLLPCIISSCKMTVVTTNQSLSSESQRLWWKEATIYQIYPASFRDSNGDGLGDIPGVIEKLDYLQSLGVDAVWLCPIFASPQVDMGYDISDYRAIHPPYGTVEHVEKLIAGLHGRNMKLILDLVVNHSSDQHEWFQKSKSSVDSPWRDWYIWRKPRYDAAGNRQPPNNWAAAFGGSAWSYDETTDEYYLHLFAPQQPDLNWDNPSVVSEVHEIMDFWLKKGADGFRMDVINFISKEPGLPDAPVTRPEQPYQDATALFCNGPRLHEHLRGLRTLLDKYNAFSVGEMPGVKDDDQVGKIVASNRKELHTIFQFDIVDMDIGSGGKFSRHDWTLPDFKAIINRWQTFARRVGGWNAMFLENHDQARSVSRFTRHRPEHRELAAKMLATLLCTLGGTLFVYQGQELGMGSLPKTWGIEEYKDIETQNAYREAIERLAGDEKGVQELWTEIHLKARDHARSPVQWTASDNAGFSTGTPWMRVNDDYTRWNAKVEESNANSVLHHWRAGLKIRKQHRDLLVYGAFEMHDPGNLSVLSYTRTADKGGDQALVVLNFTDEPCNWTVAAEKRGLLVEENVILSTYGTRGASGFSLGPDGQLTLRPFEALAFVGA</sequence>
<evidence type="ECO:0000256" key="4">
    <source>
        <dbReference type="ARBA" id="ARBA00022448"/>
    </source>
</evidence>
<reference evidence="14 15" key="1">
    <citation type="submission" date="2015-05" db="EMBL/GenBank/DDBJ databases">
        <authorList>
            <person name="Wang D.B."/>
            <person name="Wang M."/>
        </authorList>
    </citation>
    <scope>NUCLEOTIDE SEQUENCE [LARGE SCALE GENOMIC DNA]</scope>
    <source>
        <strain evidence="14">VL1</strain>
    </source>
</reference>
<keyword evidence="7 12" id="KW-1133">Transmembrane helix</keyword>
<dbReference type="InterPro" id="IPR009716">
    <property type="entry name" value="Ferroportin-1"/>
</dbReference>
<comment type="subcellular location">
    <subcellularLocation>
        <location evidence="1">Membrane</location>
        <topology evidence="1">Multi-pass membrane protein</topology>
    </subcellularLocation>
</comment>
<dbReference type="EMBL" id="CVQH01008335">
    <property type="protein sequence ID" value="CRK17214.1"/>
    <property type="molecule type" value="Genomic_DNA"/>
</dbReference>
<dbReference type="FunFam" id="3.20.20.80:FF:000064">
    <property type="entry name" value="Oligo-1,6-glucosidase"/>
    <property type="match status" value="1"/>
</dbReference>
<feature type="region of interest" description="Disordered" evidence="11">
    <location>
        <begin position="15"/>
        <end position="35"/>
    </location>
</feature>
<dbReference type="FunFam" id="3.90.400.10:FF:000004">
    <property type="entry name" value="Oligo-1,6-glucosidase"/>
    <property type="match status" value="1"/>
</dbReference>
<feature type="domain" description="Glycosyl hydrolase family 13 catalytic" evidence="13">
    <location>
        <begin position="1393"/>
        <end position="1812"/>
    </location>
</feature>
<dbReference type="FunFam" id="3.20.20.80:FF:000087">
    <property type="entry name" value="Oligo-1,6-glucosidase IMA1"/>
    <property type="match status" value="1"/>
</dbReference>
<dbReference type="GO" id="GO:0003924">
    <property type="term" value="F:GTPase activity"/>
    <property type="evidence" value="ECO:0007669"/>
    <property type="project" value="InterPro"/>
</dbReference>
<dbReference type="GO" id="GO:0016020">
    <property type="term" value="C:membrane"/>
    <property type="evidence" value="ECO:0007669"/>
    <property type="project" value="UniProtKB-SubCell"/>
</dbReference>
<dbReference type="Pfam" id="PF00128">
    <property type="entry name" value="Alpha-amylase"/>
    <property type="match status" value="1"/>
</dbReference>
<dbReference type="GO" id="GO:0004574">
    <property type="term" value="F:oligo-1,6-glucosidase activity"/>
    <property type="evidence" value="ECO:0007669"/>
    <property type="project" value="TreeGrafter"/>
</dbReference>
<dbReference type="InterPro" id="IPR017853">
    <property type="entry name" value="GH"/>
</dbReference>
<accession>A0A0G4L5E7</accession>
<keyword evidence="9" id="KW-0326">Glycosidase</keyword>
<gene>
    <name evidence="14" type="ORF">BN1708_011972</name>
</gene>
<comment type="similarity">
    <text evidence="3">Belongs to the glycosyl hydrolase 13 family.</text>
</comment>
<feature type="region of interest" description="Disordered" evidence="11">
    <location>
        <begin position="1112"/>
        <end position="1138"/>
    </location>
</feature>